<dbReference type="EMBL" id="LAZR01018555">
    <property type="protein sequence ID" value="KKL95956.1"/>
    <property type="molecule type" value="Genomic_DNA"/>
</dbReference>
<accession>A0A0F9GZ45</accession>
<proteinExistence type="predicted"/>
<gene>
    <name evidence="1" type="ORF">LCGC14_1849410</name>
</gene>
<evidence type="ECO:0000313" key="1">
    <source>
        <dbReference type="EMBL" id="KKL95956.1"/>
    </source>
</evidence>
<organism evidence="1">
    <name type="scientific">marine sediment metagenome</name>
    <dbReference type="NCBI Taxonomy" id="412755"/>
    <lineage>
        <taxon>unclassified sequences</taxon>
        <taxon>metagenomes</taxon>
        <taxon>ecological metagenomes</taxon>
    </lineage>
</organism>
<dbReference type="AlphaFoldDB" id="A0A0F9GZ45"/>
<reference evidence="1" key="1">
    <citation type="journal article" date="2015" name="Nature">
        <title>Complex archaea that bridge the gap between prokaryotes and eukaryotes.</title>
        <authorList>
            <person name="Spang A."/>
            <person name="Saw J.H."/>
            <person name="Jorgensen S.L."/>
            <person name="Zaremba-Niedzwiedzka K."/>
            <person name="Martijn J."/>
            <person name="Lind A.E."/>
            <person name="van Eijk R."/>
            <person name="Schleper C."/>
            <person name="Guy L."/>
            <person name="Ettema T.J."/>
        </authorList>
    </citation>
    <scope>NUCLEOTIDE SEQUENCE</scope>
</reference>
<protein>
    <submittedName>
        <fullName evidence="1">Uncharacterized protein</fullName>
    </submittedName>
</protein>
<sequence>MPAYKVKITKSICVVCRALASHEVFNQYNASCGYYCNKHAGQRVEELDRG</sequence>
<name>A0A0F9GZ45_9ZZZZ</name>
<comment type="caution">
    <text evidence="1">The sequence shown here is derived from an EMBL/GenBank/DDBJ whole genome shotgun (WGS) entry which is preliminary data.</text>
</comment>